<dbReference type="AlphaFoldDB" id="A0A133V866"/>
<organism evidence="1 2">
    <name type="scientific">candidate division MSBL1 archaeon SCGC-AAA261D19</name>
    <dbReference type="NCBI Taxonomy" id="1698273"/>
    <lineage>
        <taxon>Archaea</taxon>
        <taxon>Methanobacteriati</taxon>
        <taxon>Methanobacteriota</taxon>
        <taxon>candidate division MSBL1</taxon>
    </lineage>
</organism>
<protein>
    <submittedName>
        <fullName evidence="1">Uncharacterized protein</fullName>
    </submittedName>
</protein>
<accession>A0A133V866</accession>
<comment type="caution">
    <text evidence="1">The sequence shown here is derived from an EMBL/GenBank/DDBJ whole genome shotgun (WGS) entry which is preliminary data.</text>
</comment>
<keyword evidence="2" id="KW-1185">Reference proteome</keyword>
<evidence type="ECO:0000313" key="2">
    <source>
        <dbReference type="Proteomes" id="UP000070400"/>
    </source>
</evidence>
<reference evidence="1 2" key="1">
    <citation type="journal article" date="2016" name="Sci. Rep.">
        <title>Metabolic traits of an uncultured archaeal lineage -MSBL1- from brine pools of the Red Sea.</title>
        <authorList>
            <person name="Mwirichia R."/>
            <person name="Alam I."/>
            <person name="Rashid M."/>
            <person name="Vinu M."/>
            <person name="Ba-Alawi W."/>
            <person name="Anthony Kamau A."/>
            <person name="Kamanda Ngugi D."/>
            <person name="Goker M."/>
            <person name="Klenk H.P."/>
            <person name="Bajic V."/>
            <person name="Stingl U."/>
        </authorList>
    </citation>
    <scope>NUCLEOTIDE SEQUENCE [LARGE SCALE GENOMIC DNA]</scope>
    <source>
        <strain evidence="1">SCGC-AAA261D19</strain>
    </source>
</reference>
<dbReference type="Proteomes" id="UP000070400">
    <property type="component" value="Unassembled WGS sequence"/>
</dbReference>
<proteinExistence type="predicted"/>
<name>A0A133V866_9EURY</name>
<sequence length="76" mass="8914">MESSLSEWKRICELSFRRKISFDGKQHLVRFPGELVRGLGKHGVFPGKFGHEEVEIRGIYRKIAKSEKKLRILLIF</sequence>
<gene>
    <name evidence="1" type="ORF">AKJ43_01300</name>
</gene>
<dbReference type="EMBL" id="LHXX01000010">
    <property type="protein sequence ID" value="KXB02633.1"/>
    <property type="molecule type" value="Genomic_DNA"/>
</dbReference>
<evidence type="ECO:0000313" key="1">
    <source>
        <dbReference type="EMBL" id="KXB02633.1"/>
    </source>
</evidence>